<organism evidence="1 2">
    <name type="scientific">Chitinophaga costaii</name>
    <dbReference type="NCBI Taxonomy" id="1335309"/>
    <lineage>
        <taxon>Bacteria</taxon>
        <taxon>Pseudomonadati</taxon>
        <taxon>Bacteroidota</taxon>
        <taxon>Chitinophagia</taxon>
        <taxon>Chitinophagales</taxon>
        <taxon>Chitinophagaceae</taxon>
        <taxon>Chitinophaga</taxon>
    </lineage>
</organism>
<reference evidence="1 2" key="1">
    <citation type="submission" date="2016-08" db="EMBL/GenBank/DDBJ databases">
        <authorList>
            <person name="Seilhamer J.J."/>
        </authorList>
    </citation>
    <scope>NUCLEOTIDE SEQUENCE [LARGE SCALE GENOMIC DNA]</scope>
    <source>
        <strain evidence="1 2">A37T2</strain>
    </source>
</reference>
<proteinExistence type="predicted"/>
<sequence>MKFPGENSIRIQYFIEVLFRQNGGLFPCNIPVDIPEMFSVISNGCSTTILYGCFLVLPDLFSKRGVHHCCLNNQLIGGVGIGVKPLQFFVGGNMSVNIFYTILYCV</sequence>
<gene>
    <name evidence="1" type="ORF">GA0116948_10189</name>
</gene>
<evidence type="ECO:0000313" key="2">
    <source>
        <dbReference type="Proteomes" id="UP000242818"/>
    </source>
</evidence>
<evidence type="ECO:0000313" key="1">
    <source>
        <dbReference type="EMBL" id="SCB73128.1"/>
    </source>
</evidence>
<protein>
    <submittedName>
        <fullName evidence="1">Uncharacterized protein</fullName>
    </submittedName>
</protein>
<keyword evidence="2" id="KW-1185">Reference proteome</keyword>
<dbReference type="EMBL" id="FMAR01000001">
    <property type="protein sequence ID" value="SCB73128.1"/>
    <property type="molecule type" value="Genomic_DNA"/>
</dbReference>
<name>A0A1C3YSX2_9BACT</name>
<dbReference type="Proteomes" id="UP000242818">
    <property type="component" value="Unassembled WGS sequence"/>
</dbReference>
<dbReference type="STRING" id="1335309.GA0116948_10189"/>
<dbReference type="AlphaFoldDB" id="A0A1C3YSX2"/>
<accession>A0A1C3YSX2</accession>